<accession>A0A023BPN7</accession>
<dbReference type="PROSITE" id="PS51257">
    <property type="entry name" value="PROKAR_LIPOPROTEIN"/>
    <property type="match status" value="1"/>
</dbReference>
<dbReference type="eggNOG" id="COG1680">
    <property type="taxonomic scope" value="Bacteria"/>
</dbReference>
<evidence type="ECO:0000259" key="1">
    <source>
        <dbReference type="Pfam" id="PF00144"/>
    </source>
</evidence>
<protein>
    <recommendedName>
        <fullName evidence="1">Beta-lactamase-related domain-containing protein</fullName>
    </recommendedName>
</protein>
<dbReference type="Gene3D" id="3.40.710.10">
    <property type="entry name" value="DD-peptidase/beta-lactamase superfamily"/>
    <property type="match status" value="1"/>
</dbReference>
<evidence type="ECO:0000313" key="3">
    <source>
        <dbReference type="Proteomes" id="UP000023541"/>
    </source>
</evidence>
<sequence>MKKVISLLLLFVIFSCGIDDDILHTHIELKELYDDSELAGLSVAIVDNRKVLYQNSFGYSDINKNRRYTNHTIQNIGSISKTFIALAVMKAVEQGKLDLDANINTYLPFDIIHPLHPEKPITVRHLATHTSGITDKEVYFKSYVFENPAQVDASIYPEDYQPIIELIKKNIKIDDSVFFENVLSVSGPWYSQDTFLENAPGEKYEYSNIAAALAAFVVESATGISYEDYTHKYIFDPLHMNATGWGFADVNMQSHATLYYAKDFEVPRYSLITKADGGLITSTSDFGKYLIEMMRGYQGKGKLLSTASYKEMFRLQSKHDEIKEAMGGIFWDINNNKTIGHTGGDPGIITACMFDPVKNRGYYLMTNTSEEFNINIERSIDKIWNALINENSNRNY</sequence>
<keyword evidence="3" id="KW-1185">Reference proteome</keyword>
<dbReference type="EMBL" id="AQRA01000009">
    <property type="protein sequence ID" value="EZH72025.1"/>
    <property type="molecule type" value="Genomic_DNA"/>
</dbReference>
<dbReference type="RefSeq" id="WP_034245934.1">
    <property type="nucleotide sequence ID" value="NZ_AQRA01000009.1"/>
</dbReference>
<dbReference type="SUPFAM" id="SSF56601">
    <property type="entry name" value="beta-lactamase/transpeptidase-like"/>
    <property type="match status" value="1"/>
</dbReference>
<proteinExistence type="predicted"/>
<dbReference type="InterPro" id="IPR001466">
    <property type="entry name" value="Beta-lactam-related"/>
</dbReference>
<dbReference type="OrthoDB" id="846150at2"/>
<dbReference type="PANTHER" id="PTHR46825:SF9">
    <property type="entry name" value="BETA-LACTAMASE-RELATED DOMAIN-CONTAINING PROTEIN"/>
    <property type="match status" value="1"/>
</dbReference>
<reference evidence="2 3" key="1">
    <citation type="submission" date="2014-04" db="EMBL/GenBank/DDBJ databases">
        <title>Aquimarina sp. 22II-S11-z7 Genome Sequencing.</title>
        <authorList>
            <person name="Lai Q."/>
        </authorList>
    </citation>
    <scope>NUCLEOTIDE SEQUENCE [LARGE SCALE GENOMIC DNA]</scope>
    <source>
        <strain evidence="2 3">22II-S11-z7</strain>
    </source>
</reference>
<name>A0A023BPN7_9FLAO</name>
<feature type="domain" description="Beta-lactamase-related" evidence="1">
    <location>
        <begin position="31"/>
        <end position="371"/>
    </location>
</feature>
<dbReference type="InterPro" id="IPR012338">
    <property type="entry name" value="Beta-lactam/transpept-like"/>
</dbReference>
<dbReference type="AlphaFoldDB" id="A0A023BPN7"/>
<gene>
    <name evidence="2" type="ORF">ATO12_24110</name>
</gene>
<dbReference type="STRING" id="1317122.ATO12_24110"/>
<evidence type="ECO:0000313" key="2">
    <source>
        <dbReference type="EMBL" id="EZH72025.1"/>
    </source>
</evidence>
<dbReference type="Pfam" id="PF00144">
    <property type="entry name" value="Beta-lactamase"/>
    <property type="match status" value="1"/>
</dbReference>
<dbReference type="PANTHER" id="PTHR46825">
    <property type="entry name" value="D-ALANYL-D-ALANINE-CARBOXYPEPTIDASE/ENDOPEPTIDASE AMPH"/>
    <property type="match status" value="1"/>
</dbReference>
<dbReference type="Proteomes" id="UP000023541">
    <property type="component" value="Unassembled WGS sequence"/>
</dbReference>
<comment type="caution">
    <text evidence="2">The sequence shown here is derived from an EMBL/GenBank/DDBJ whole genome shotgun (WGS) entry which is preliminary data.</text>
</comment>
<dbReference type="InterPro" id="IPR050491">
    <property type="entry name" value="AmpC-like"/>
</dbReference>
<organism evidence="2 3">
    <name type="scientific">Aquimarina atlantica</name>
    <dbReference type="NCBI Taxonomy" id="1317122"/>
    <lineage>
        <taxon>Bacteria</taxon>
        <taxon>Pseudomonadati</taxon>
        <taxon>Bacteroidota</taxon>
        <taxon>Flavobacteriia</taxon>
        <taxon>Flavobacteriales</taxon>
        <taxon>Flavobacteriaceae</taxon>
        <taxon>Aquimarina</taxon>
    </lineage>
</organism>